<evidence type="ECO:0000313" key="3">
    <source>
        <dbReference type="Proteomes" id="UP000001514"/>
    </source>
</evidence>
<dbReference type="InParanoid" id="D8T7P8"/>
<dbReference type="Gramene" id="EFJ07377">
    <property type="protein sequence ID" value="EFJ07377"/>
    <property type="gene ID" value="SELMODRAFT_429904"/>
</dbReference>
<dbReference type="InterPro" id="IPR007608">
    <property type="entry name" value="Senescence_reg_S40"/>
</dbReference>
<dbReference type="PANTHER" id="PTHR46525">
    <property type="entry name" value="EMB|CAB72159.1"/>
    <property type="match status" value="1"/>
</dbReference>
<evidence type="ECO:0000256" key="1">
    <source>
        <dbReference type="ARBA" id="ARBA00034773"/>
    </source>
</evidence>
<dbReference type="eggNOG" id="ENOG502RXVW">
    <property type="taxonomic scope" value="Eukaryota"/>
</dbReference>
<evidence type="ECO:0000313" key="2">
    <source>
        <dbReference type="EMBL" id="EFJ07377.1"/>
    </source>
</evidence>
<sequence>MMISRQRERISSNLTCLIREQRGKKIGSCVGSRREKLLGLNASPAGSGDSTSELIEEEVWAVMYPEEIQWDDQLRRHESNRLFRAWMSANWEGNGNLASPSPNSSRRSTIQRADPINVPDWTKILQQKRKSAGSPELELELADEEEKENHEWIPPHKLAARQDAARIRTSSMVAFSVLEGAGRTLKGRDLRRVRNAVWAQTGLID</sequence>
<dbReference type="KEGG" id="smo:SELMODRAFT_429904"/>
<comment type="similarity">
    <text evidence="1">Belongs to the senescence regulator S40 family.</text>
</comment>
<gene>
    <name evidence="2" type="ORF">SELMODRAFT_429904</name>
</gene>
<dbReference type="PANTHER" id="PTHR46525:SF2">
    <property type="entry name" value="EMB|CAB72159.1"/>
    <property type="match status" value="1"/>
</dbReference>
<dbReference type="EMBL" id="GL377686">
    <property type="protein sequence ID" value="EFJ07377.1"/>
    <property type="molecule type" value="Genomic_DNA"/>
</dbReference>
<dbReference type="HOGENOM" id="CLU_088831_0_0_1"/>
<keyword evidence="3" id="KW-1185">Reference proteome</keyword>
<dbReference type="Pfam" id="PF04520">
    <property type="entry name" value="Senescence_reg"/>
    <property type="match status" value="1"/>
</dbReference>
<reference evidence="2 3" key="1">
    <citation type="journal article" date="2011" name="Science">
        <title>The Selaginella genome identifies genetic changes associated with the evolution of vascular plants.</title>
        <authorList>
            <person name="Banks J.A."/>
            <person name="Nishiyama T."/>
            <person name="Hasebe M."/>
            <person name="Bowman J.L."/>
            <person name="Gribskov M."/>
            <person name="dePamphilis C."/>
            <person name="Albert V.A."/>
            <person name="Aono N."/>
            <person name="Aoyama T."/>
            <person name="Ambrose B.A."/>
            <person name="Ashton N.W."/>
            <person name="Axtell M.J."/>
            <person name="Barker E."/>
            <person name="Barker M.S."/>
            <person name="Bennetzen J.L."/>
            <person name="Bonawitz N.D."/>
            <person name="Chapple C."/>
            <person name="Cheng C."/>
            <person name="Correa L.G."/>
            <person name="Dacre M."/>
            <person name="DeBarry J."/>
            <person name="Dreyer I."/>
            <person name="Elias M."/>
            <person name="Engstrom E.M."/>
            <person name="Estelle M."/>
            <person name="Feng L."/>
            <person name="Finet C."/>
            <person name="Floyd S.K."/>
            <person name="Frommer W.B."/>
            <person name="Fujita T."/>
            <person name="Gramzow L."/>
            <person name="Gutensohn M."/>
            <person name="Harholt J."/>
            <person name="Hattori M."/>
            <person name="Heyl A."/>
            <person name="Hirai T."/>
            <person name="Hiwatashi Y."/>
            <person name="Ishikawa M."/>
            <person name="Iwata M."/>
            <person name="Karol K.G."/>
            <person name="Koehler B."/>
            <person name="Kolukisaoglu U."/>
            <person name="Kubo M."/>
            <person name="Kurata T."/>
            <person name="Lalonde S."/>
            <person name="Li K."/>
            <person name="Li Y."/>
            <person name="Litt A."/>
            <person name="Lyons E."/>
            <person name="Manning G."/>
            <person name="Maruyama T."/>
            <person name="Michael T.P."/>
            <person name="Mikami K."/>
            <person name="Miyazaki S."/>
            <person name="Morinaga S."/>
            <person name="Murata T."/>
            <person name="Mueller-Roeber B."/>
            <person name="Nelson D.R."/>
            <person name="Obara M."/>
            <person name="Oguri Y."/>
            <person name="Olmstead R.G."/>
            <person name="Onodera N."/>
            <person name="Petersen B.L."/>
            <person name="Pils B."/>
            <person name="Prigge M."/>
            <person name="Rensing S.A."/>
            <person name="Riano-Pachon D.M."/>
            <person name="Roberts A.W."/>
            <person name="Sato Y."/>
            <person name="Scheller H.V."/>
            <person name="Schulz B."/>
            <person name="Schulz C."/>
            <person name="Shakirov E.V."/>
            <person name="Shibagaki N."/>
            <person name="Shinohara N."/>
            <person name="Shippen D.E."/>
            <person name="Soerensen I."/>
            <person name="Sotooka R."/>
            <person name="Sugimoto N."/>
            <person name="Sugita M."/>
            <person name="Sumikawa N."/>
            <person name="Tanurdzic M."/>
            <person name="Theissen G."/>
            <person name="Ulvskov P."/>
            <person name="Wakazuki S."/>
            <person name="Weng J.K."/>
            <person name="Willats W.W."/>
            <person name="Wipf D."/>
            <person name="Wolf P.G."/>
            <person name="Yang L."/>
            <person name="Zimmer A.D."/>
            <person name="Zhu Q."/>
            <person name="Mitros T."/>
            <person name="Hellsten U."/>
            <person name="Loque D."/>
            <person name="Otillar R."/>
            <person name="Salamov A."/>
            <person name="Schmutz J."/>
            <person name="Shapiro H."/>
            <person name="Lindquist E."/>
            <person name="Lucas S."/>
            <person name="Rokhsar D."/>
            <person name="Grigoriev I.V."/>
        </authorList>
    </citation>
    <scope>NUCLEOTIDE SEQUENCE [LARGE SCALE GENOMIC DNA]</scope>
</reference>
<protein>
    <recommendedName>
        <fullName evidence="4">Senescence regulator</fullName>
    </recommendedName>
</protein>
<dbReference type="Proteomes" id="UP000001514">
    <property type="component" value="Unassembled WGS sequence"/>
</dbReference>
<name>D8T7P8_SELML</name>
<proteinExistence type="inferred from homology"/>
<evidence type="ECO:0008006" key="4">
    <source>
        <dbReference type="Google" id="ProtNLM"/>
    </source>
</evidence>
<dbReference type="GO" id="GO:0010150">
    <property type="term" value="P:leaf senescence"/>
    <property type="evidence" value="ECO:0007669"/>
    <property type="project" value="UniProtKB-ARBA"/>
</dbReference>
<dbReference type="AlphaFoldDB" id="D8T7P8"/>
<organism evidence="3">
    <name type="scientific">Selaginella moellendorffii</name>
    <name type="common">Spikemoss</name>
    <dbReference type="NCBI Taxonomy" id="88036"/>
    <lineage>
        <taxon>Eukaryota</taxon>
        <taxon>Viridiplantae</taxon>
        <taxon>Streptophyta</taxon>
        <taxon>Embryophyta</taxon>
        <taxon>Tracheophyta</taxon>
        <taxon>Lycopodiopsida</taxon>
        <taxon>Selaginellales</taxon>
        <taxon>Selaginellaceae</taxon>
        <taxon>Selaginella</taxon>
    </lineage>
</organism>
<dbReference type="OMA" id="KENHEWI"/>
<accession>D8T7P8</accession>